<feature type="compositionally biased region" description="Basic and acidic residues" evidence="5">
    <location>
        <begin position="319"/>
        <end position="335"/>
    </location>
</feature>
<feature type="compositionally biased region" description="Low complexity" evidence="5">
    <location>
        <begin position="241"/>
        <end position="254"/>
    </location>
</feature>
<dbReference type="VEuPathDB" id="ToxoDB:BESB_044860"/>
<keyword evidence="2" id="KW-0378">Hydrolase</keyword>
<dbReference type="GO" id="GO:0005634">
    <property type="term" value="C:nucleus"/>
    <property type="evidence" value="ECO:0007669"/>
    <property type="project" value="TreeGrafter"/>
</dbReference>
<dbReference type="GO" id="GO:0004386">
    <property type="term" value="F:helicase activity"/>
    <property type="evidence" value="ECO:0007669"/>
    <property type="project" value="UniProtKB-KW"/>
</dbReference>
<keyword evidence="4" id="KW-0067">ATP-binding</keyword>
<evidence type="ECO:0000256" key="2">
    <source>
        <dbReference type="ARBA" id="ARBA00022801"/>
    </source>
</evidence>
<feature type="compositionally biased region" description="Gly residues" evidence="5">
    <location>
        <begin position="1721"/>
        <end position="1732"/>
    </location>
</feature>
<feature type="compositionally biased region" description="Low complexity" evidence="5">
    <location>
        <begin position="268"/>
        <end position="279"/>
    </location>
</feature>
<dbReference type="SMART" id="SM00487">
    <property type="entry name" value="DEXDc"/>
    <property type="match status" value="1"/>
</dbReference>
<feature type="region of interest" description="Disordered" evidence="5">
    <location>
        <begin position="1717"/>
        <end position="1741"/>
    </location>
</feature>
<dbReference type="RefSeq" id="XP_029220303.1">
    <property type="nucleotide sequence ID" value="XM_029362937.1"/>
</dbReference>
<feature type="compositionally biased region" description="Gly residues" evidence="5">
    <location>
        <begin position="61"/>
        <end position="80"/>
    </location>
</feature>
<proteinExistence type="predicted"/>
<dbReference type="Gene3D" id="1.20.120.1080">
    <property type="match status" value="1"/>
</dbReference>
<feature type="domain" description="Helicase C-terminal" evidence="7">
    <location>
        <begin position="808"/>
        <end position="1016"/>
    </location>
</feature>
<feature type="compositionally biased region" description="Polar residues" evidence="5">
    <location>
        <begin position="1655"/>
        <end position="1664"/>
    </location>
</feature>
<feature type="domain" description="Helicase ATP-binding" evidence="6">
    <location>
        <begin position="427"/>
        <end position="618"/>
    </location>
</feature>
<feature type="region of interest" description="Disordered" evidence="5">
    <location>
        <begin position="1024"/>
        <end position="1047"/>
    </location>
</feature>
<evidence type="ECO:0000313" key="9">
    <source>
        <dbReference type="Proteomes" id="UP000224006"/>
    </source>
</evidence>
<feature type="compositionally biased region" description="Basic and acidic residues" evidence="5">
    <location>
        <begin position="13"/>
        <end position="28"/>
    </location>
</feature>
<accession>A0A2A9MGJ8</accession>
<dbReference type="STRING" id="94643.A0A2A9MGJ8"/>
<dbReference type="InterPro" id="IPR001650">
    <property type="entry name" value="Helicase_C-like"/>
</dbReference>
<feature type="compositionally biased region" description="Basic and acidic residues" evidence="5">
    <location>
        <begin position="280"/>
        <end position="291"/>
    </location>
</feature>
<organism evidence="8 9">
    <name type="scientific">Besnoitia besnoiti</name>
    <name type="common">Apicomplexan protozoan</name>
    <dbReference type="NCBI Taxonomy" id="94643"/>
    <lineage>
        <taxon>Eukaryota</taxon>
        <taxon>Sar</taxon>
        <taxon>Alveolata</taxon>
        <taxon>Apicomplexa</taxon>
        <taxon>Conoidasida</taxon>
        <taxon>Coccidia</taxon>
        <taxon>Eucoccidiorida</taxon>
        <taxon>Eimeriorina</taxon>
        <taxon>Sarcocystidae</taxon>
        <taxon>Besnoitia</taxon>
    </lineage>
</organism>
<feature type="compositionally biased region" description="Basic and acidic residues" evidence="5">
    <location>
        <begin position="672"/>
        <end position="697"/>
    </location>
</feature>
<feature type="region of interest" description="Disordered" evidence="5">
    <location>
        <begin position="379"/>
        <end position="410"/>
    </location>
</feature>
<feature type="region of interest" description="Disordered" evidence="5">
    <location>
        <begin position="1483"/>
        <end position="1528"/>
    </location>
</feature>
<feature type="compositionally biased region" description="Low complexity" evidence="5">
    <location>
        <begin position="1487"/>
        <end position="1501"/>
    </location>
</feature>
<protein>
    <recommendedName>
        <fullName evidence="10">Helicase associated domain (Ha2) protein</fullName>
    </recommendedName>
</protein>
<dbReference type="InterPro" id="IPR027417">
    <property type="entry name" value="P-loop_NTPase"/>
</dbReference>
<dbReference type="KEGG" id="bbes:BESB_044860"/>
<feature type="compositionally biased region" description="Acidic residues" evidence="5">
    <location>
        <begin position="1026"/>
        <end position="1036"/>
    </location>
</feature>
<keyword evidence="9" id="KW-1185">Reference proteome</keyword>
<dbReference type="GO" id="GO:0005524">
    <property type="term" value="F:ATP binding"/>
    <property type="evidence" value="ECO:0007669"/>
    <property type="project" value="UniProtKB-KW"/>
</dbReference>
<feature type="region of interest" description="Disordered" evidence="5">
    <location>
        <begin position="662"/>
        <end position="701"/>
    </location>
</feature>
<dbReference type="Pfam" id="PF00270">
    <property type="entry name" value="DEAD"/>
    <property type="match status" value="1"/>
</dbReference>
<comment type="caution">
    <text evidence="8">The sequence shown here is derived from an EMBL/GenBank/DDBJ whole genome shotgun (WGS) entry which is preliminary data.</text>
</comment>
<dbReference type="InterPro" id="IPR011545">
    <property type="entry name" value="DEAD/DEAH_box_helicase_dom"/>
</dbReference>
<reference evidence="8 9" key="1">
    <citation type="submission" date="2017-09" db="EMBL/GenBank/DDBJ databases">
        <title>Genome sequencing of Besnoitia besnoiti strain Bb-Ger1.</title>
        <authorList>
            <person name="Schares G."/>
            <person name="Venepally P."/>
            <person name="Lorenzi H.A."/>
        </authorList>
    </citation>
    <scope>NUCLEOTIDE SEQUENCE [LARGE SCALE GENOMIC DNA]</scope>
    <source>
        <strain evidence="8 9">Bb-Ger1</strain>
    </source>
</reference>
<evidence type="ECO:0000256" key="3">
    <source>
        <dbReference type="ARBA" id="ARBA00022806"/>
    </source>
</evidence>
<feature type="compositionally biased region" description="Basic residues" evidence="5">
    <location>
        <begin position="1"/>
        <end position="10"/>
    </location>
</feature>
<feature type="region of interest" description="Disordered" evidence="5">
    <location>
        <begin position="1"/>
        <end position="359"/>
    </location>
</feature>
<dbReference type="InterPro" id="IPR014001">
    <property type="entry name" value="Helicase_ATP-bd"/>
</dbReference>
<dbReference type="SUPFAM" id="SSF52540">
    <property type="entry name" value="P-loop containing nucleoside triphosphate hydrolases"/>
    <property type="match status" value="1"/>
</dbReference>
<feature type="compositionally biased region" description="Basic and acidic residues" evidence="5">
    <location>
        <begin position="1506"/>
        <end position="1515"/>
    </location>
</feature>
<evidence type="ECO:0000256" key="1">
    <source>
        <dbReference type="ARBA" id="ARBA00022741"/>
    </source>
</evidence>
<feature type="region of interest" description="Disordered" evidence="5">
    <location>
        <begin position="2070"/>
        <end position="2168"/>
    </location>
</feature>
<keyword evidence="1" id="KW-0547">Nucleotide-binding</keyword>
<feature type="region of interest" description="Disordered" evidence="5">
    <location>
        <begin position="1934"/>
        <end position="1954"/>
    </location>
</feature>
<dbReference type="CDD" id="cd18791">
    <property type="entry name" value="SF2_C_RHA"/>
    <property type="match status" value="1"/>
</dbReference>
<dbReference type="Proteomes" id="UP000224006">
    <property type="component" value="Chromosome III"/>
</dbReference>
<evidence type="ECO:0000313" key="8">
    <source>
        <dbReference type="EMBL" id="PFH36294.1"/>
    </source>
</evidence>
<dbReference type="PROSITE" id="PS51194">
    <property type="entry name" value="HELICASE_CTER"/>
    <property type="match status" value="1"/>
</dbReference>
<feature type="compositionally biased region" description="Gly residues" evidence="5">
    <location>
        <begin position="179"/>
        <end position="204"/>
    </location>
</feature>
<name>A0A2A9MGJ8_BESBE</name>
<dbReference type="OrthoDB" id="66977at2759"/>
<dbReference type="EMBL" id="NWUJ01000003">
    <property type="protein sequence ID" value="PFH36294.1"/>
    <property type="molecule type" value="Genomic_DNA"/>
</dbReference>
<sequence length="2423" mass="256339">MAPPQHRRAGGNHGDRREEGASRPRNEEETLTSATTGPVPAGSHGRGGGREGQGPIRGSSRGAGGARRGRGGGGGRGDAGGVRKLPRGSPEGAAPTSDRRGPTGPAEGERRAEAEPVRRVFMASPPARSAGDIERDAHARESRDGAPGPQPSRGGEKAFPLVRAFASGLTGGRLEQTAGRGGRGGRGGGFAGGAAARGGEGVGRPAGDDSRGVSAPGGLKGFSARSAARENGPEVFGSQLSTVAPSSSPGSGVSDIRLGGDEFVNAFSVLSSGASVSPSRESDKRRGKERPAVFFPHPSRSPQPLSASNVPTTSTLMGEGEKREESGSRGEDQGRRPPALHPAQRQPGGAAGEGGDLWWASRPRSAAGTFFTSRLHAGPGGAAAPAANSIAEDGRRPGGGAPAEGAAAGGMSPVEELPIMRYKEAILEHIRNHPVTCIQGETGCGKSTRVPRFLLEEDMRLRQLEAERRAAGEGSGGEGGARAVPERRGLNAIVTQPRRLACIALARRVAQELEEPLGRSVGYKISGDSVTSRDTKICFVTTGYFLQVLINQPRALASLTHIILDEVHERDLDADLLSLVLKLQLNQKTPLKLIVMSATLQGNLFAEYFTPTGVPVSPRIYVGARRFPVQHVFLDDLLTAASRPDRLRGKLLEVEDLTGHGLLMEGRDDEEQEKREDGARGAAEDGKATREGARDDATPGGMHHVNLVRALLQRKKARGISYGWQAGKAIRDALGTFDRNSMAARLRKGFPSSGNLRQRGLAAAPAHAGEDKAGAEGGAGGEREVWEAEMQTSLQPQIMEGLDAVCLDLVTALGYGGETILIFLPGIGEITDLYETLSRLDSSTVWTARGGASACGASLAPPSGPASTDDFSAEGKPEMPAADALKYRIFVLHSSISRDEQEEVFSPPPSDTVHVVLASNIAESSLTLPAVRIVIDFCLKRQLVYDQRRHTAALVRAWTSHASSQQRTGRTGRVFPGLSIRLVSRQFYERCMRRFDPPEMQTAPLEKLYLTVKHLTHRLNRLALQEEGERDTDDAADQPLRGKDGAAKGKLTPCQLLRLTVQPPDVSALDSARHLLDRLGALTCDSEDAEITNLGHLMMQLPIDTHLTKLLMMGIIAGCTSDALILASVLASQDPFTMPSGLLIKHPAELSERMQLSLKSRAAYDAGHYSEPLMLRNLFVDWLTEFASSVAAVRSRLARQAAVRRNRRLEMNMKLEYLRVSRDFARGHSVVAKRMVHMAMMCADLATRLKRHLPPDSVAAASLTFFMDLLQNPTIHPPASSAVGPLAAPPCPPPPEEGADAAAAAPVAFTPRYQYSSALTYNSSAAAAAVQERFSSDLLLLKALLVAAFAPSFIVGKPRVCVDGKPVASVVPRTLKTSGDEKKGKEKSKWDLSDYAAAMLRQGLDPARTLVLHDRVDSRTGTVYKQVRASLSLVCAGLDYSIVPCEGVEDKCFLHFPDTAANACLSFDATRLPEVLQALQRRTGVTSSPSAQSLASAAAAAGTRYGPDDRDKSRADGASAPGGGLAKVASGADEEFGFRTTAGKRAHEDRMTKREAVGAHIAVYQGEDKEGGADVQDGAETYKADAPEATRAPGLTASTLALAAHLPNQFANGRWKLSIVLPESARDGTEPAPSPASFADDGLGGTEVGGIAASPTGQGSSGSLGNRFAAPGAAYGSSLEKSMAGNESAIQPFDMVRPCSPFLVCWMMMGDDDYQQPGEAAEGGAGAAPAGGKGKKKEKEQAKKKMVKMKAVTNCRNPIGFYCACPVRREEGGVQVYKQHEEVYGVVTMTQGTDDPSMCWVEGVTVLPQKHAALLMLAFLSQKHNVEMGIQVTPKGPILKEISLFNGMKTMKLPFYDDGPVVTLADLWRANKVRRLLSEVFATPKESAKVRAGGTVQASHDNCGALLHQAPTSDTVSISAVSVNIDATVRLGTRPHPSRTAIGSASGSSAPSKEDFEQINIDENAEVRRALKEMLQACNKDVGIIEASHPTHQDDWLPALTSPGYLSCLSPDLGNAMKGDLSLCRIPAFEDTPGELLSPFNLRGIAGKVERVKTKALNILQDRARAQREAARREEEKRLAAAQKRRAAQQKANQKGGRSPTQPPYPMGMAGGRQEFNPYAAASAEMPGAGGKRGGKKGRGKNAVAKAVPPAPQNAHRHQRHGAAGVPGHRGNAHLHELGAQQYRRGAAPFSAAGVPAAATPSLASQGVGTQGRMEANWHNFGAAAVTDPMAAAFGDGARHAYPPSSSYPQQQQAHPYLQPRGLLPHGAGNVAAGANVSAYGMTPAMYTHHGNYPVHDQSASNVHGGGYHSYGLPFAPSLGAATTAPLPHAYPPVGQFVAGSQYEFGGNRSVIPGYQQQGYRCQVMGSYGTSGTEEAAALQRLVPPQGGGANSLFPGAAANAGRALMQQQNPQSVRRYGGEGYL</sequence>
<evidence type="ECO:0008006" key="10">
    <source>
        <dbReference type="Google" id="ProtNLM"/>
    </source>
</evidence>
<feature type="compositionally biased region" description="Basic and acidic residues" evidence="5">
    <location>
        <begin position="131"/>
        <end position="144"/>
    </location>
</feature>
<feature type="compositionally biased region" description="Basic and acidic residues" evidence="5">
    <location>
        <begin position="2070"/>
        <end position="2079"/>
    </location>
</feature>
<dbReference type="GO" id="GO:0016787">
    <property type="term" value="F:hydrolase activity"/>
    <property type="evidence" value="ECO:0007669"/>
    <property type="project" value="UniProtKB-KW"/>
</dbReference>
<evidence type="ECO:0000259" key="6">
    <source>
        <dbReference type="PROSITE" id="PS51192"/>
    </source>
</evidence>
<gene>
    <name evidence="8" type="ORF">BESB_044860</name>
</gene>
<dbReference type="InterPro" id="IPR007502">
    <property type="entry name" value="Helicase-assoc_dom"/>
</dbReference>
<evidence type="ECO:0000259" key="7">
    <source>
        <dbReference type="PROSITE" id="PS51194"/>
    </source>
</evidence>
<dbReference type="SMART" id="SM00490">
    <property type="entry name" value="HELICc"/>
    <property type="match status" value="1"/>
</dbReference>
<evidence type="ECO:0000256" key="4">
    <source>
        <dbReference type="ARBA" id="ARBA00022840"/>
    </source>
</evidence>
<dbReference type="Gene3D" id="3.40.50.300">
    <property type="entry name" value="P-loop containing nucleotide triphosphate hydrolases"/>
    <property type="match status" value="2"/>
</dbReference>
<evidence type="ECO:0000256" key="5">
    <source>
        <dbReference type="SAM" id="MobiDB-lite"/>
    </source>
</evidence>
<keyword evidence="3" id="KW-0347">Helicase</keyword>
<dbReference type="GeneID" id="40309416"/>
<dbReference type="PANTHER" id="PTHR18934:SF237">
    <property type="entry name" value="ATP-DEPENDENT DNA_RNA HELICASE DHX36"/>
    <property type="match status" value="1"/>
</dbReference>
<dbReference type="GO" id="GO:0003723">
    <property type="term" value="F:RNA binding"/>
    <property type="evidence" value="ECO:0007669"/>
    <property type="project" value="TreeGrafter"/>
</dbReference>
<feature type="compositionally biased region" description="Polar residues" evidence="5">
    <location>
        <begin position="300"/>
        <end position="316"/>
    </location>
</feature>
<feature type="compositionally biased region" description="Basic and acidic residues" evidence="5">
    <location>
        <begin position="97"/>
        <end position="118"/>
    </location>
</feature>
<feature type="region of interest" description="Disordered" evidence="5">
    <location>
        <begin position="854"/>
        <end position="875"/>
    </location>
</feature>
<dbReference type="PROSITE" id="PS51192">
    <property type="entry name" value="HELICASE_ATP_BIND_1"/>
    <property type="match status" value="1"/>
</dbReference>
<dbReference type="SMART" id="SM00847">
    <property type="entry name" value="HA2"/>
    <property type="match status" value="1"/>
</dbReference>
<feature type="region of interest" description="Disordered" evidence="5">
    <location>
        <begin position="1625"/>
        <end position="1665"/>
    </location>
</feature>
<dbReference type="Pfam" id="PF00271">
    <property type="entry name" value="Helicase_C"/>
    <property type="match status" value="1"/>
</dbReference>
<dbReference type="CDD" id="cd17917">
    <property type="entry name" value="DEXHc_RHA-like"/>
    <property type="match status" value="1"/>
</dbReference>
<dbReference type="PANTHER" id="PTHR18934">
    <property type="entry name" value="ATP-DEPENDENT RNA HELICASE"/>
    <property type="match status" value="1"/>
</dbReference>